<dbReference type="STRING" id="2163413.A0A4P6XXE2"/>
<keyword evidence="2" id="KW-0479">Metal-binding</keyword>
<sequence>MSMVKAIGVDMVKILRITRILQSTHRDRFLSKVLHKKELEVLARSNPERVLQFVAGSWAAKEAVFKTLDRKDQLRFQFRDWYRYNIEGKPNISRVDSFSSDQFLLSISHDGDHLITTVLRLE</sequence>
<evidence type="ECO:0000313" key="6">
    <source>
        <dbReference type="Proteomes" id="UP000292447"/>
    </source>
</evidence>
<dbReference type="GO" id="GO:0006633">
    <property type="term" value="P:fatty acid biosynthetic process"/>
    <property type="evidence" value="ECO:0007669"/>
    <property type="project" value="InterPro"/>
</dbReference>
<evidence type="ECO:0000313" key="5">
    <source>
        <dbReference type="EMBL" id="QBM90744.1"/>
    </source>
</evidence>
<protein>
    <submittedName>
        <fullName evidence="5">Holo-[acyl-carrier-protein] synthase</fullName>
    </submittedName>
</protein>
<name>A0A4P6XXE2_9ASCO</name>
<evidence type="ECO:0000256" key="1">
    <source>
        <dbReference type="ARBA" id="ARBA00022679"/>
    </source>
</evidence>
<dbReference type="InterPro" id="IPR004568">
    <property type="entry name" value="Ppantetheine-prot_Trfase_dom"/>
</dbReference>
<dbReference type="AlphaFoldDB" id="A0A4P6XXE2"/>
<dbReference type="Gene3D" id="3.90.470.20">
    <property type="entry name" value="4'-phosphopantetheinyl transferase domain"/>
    <property type="match status" value="1"/>
</dbReference>
<accession>A0A4P6XXE2</accession>
<evidence type="ECO:0000259" key="4">
    <source>
        <dbReference type="Pfam" id="PF01648"/>
    </source>
</evidence>
<organism evidence="5 6">
    <name type="scientific">Metschnikowia aff. pulcherrima</name>
    <dbReference type="NCBI Taxonomy" id="2163413"/>
    <lineage>
        <taxon>Eukaryota</taxon>
        <taxon>Fungi</taxon>
        <taxon>Dikarya</taxon>
        <taxon>Ascomycota</taxon>
        <taxon>Saccharomycotina</taxon>
        <taxon>Pichiomycetes</taxon>
        <taxon>Metschnikowiaceae</taxon>
        <taxon>Metschnikowia</taxon>
    </lineage>
</organism>
<evidence type="ECO:0000256" key="3">
    <source>
        <dbReference type="ARBA" id="ARBA00022842"/>
    </source>
</evidence>
<evidence type="ECO:0000256" key="2">
    <source>
        <dbReference type="ARBA" id="ARBA00022723"/>
    </source>
</evidence>
<keyword evidence="3" id="KW-0460">Magnesium</keyword>
<dbReference type="Pfam" id="PF01648">
    <property type="entry name" value="ACPS"/>
    <property type="match status" value="1"/>
</dbReference>
<dbReference type="NCBIfam" id="TIGR00556">
    <property type="entry name" value="pantethn_trn"/>
    <property type="match status" value="1"/>
</dbReference>
<keyword evidence="6" id="KW-1185">Reference proteome</keyword>
<dbReference type="InterPro" id="IPR008278">
    <property type="entry name" value="4-PPantetheinyl_Trfase_dom"/>
</dbReference>
<gene>
    <name evidence="5" type="primary">MPUL0F03310</name>
    <name evidence="5" type="ORF">METSCH_F03310</name>
</gene>
<keyword evidence="1" id="KW-0808">Transferase</keyword>
<dbReference type="Proteomes" id="UP000292447">
    <property type="component" value="Chromosome VI"/>
</dbReference>
<dbReference type="GO" id="GO:0008897">
    <property type="term" value="F:holo-[acyl-carrier-protein] synthase activity"/>
    <property type="evidence" value="ECO:0007669"/>
    <property type="project" value="InterPro"/>
</dbReference>
<dbReference type="InterPro" id="IPR037143">
    <property type="entry name" value="4-PPantetheinyl_Trfase_dom_sf"/>
</dbReference>
<proteinExistence type="predicted"/>
<feature type="domain" description="4'-phosphopantetheinyl transferase" evidence="4">
    <location>
        <begin position="6"/>
        <end position="117"/>
    </location>
</feature>
<dbReference type="GO" id="GO:0000287">
    <property type="term" value="F:magnesium ion binding"/>
    <property type="evidence" value="ECO:0007669"/>
    <property type="project" value="InterPro"/>
</dbReference>
<dbReference type="EMBL" id="CP034461">
    <property type="protein sequence ID" value="QBM90744.1"/>
    <property type="molecule type" value="Genomic_DNA"/>
</dbReference>
<dbReference type="SUPFAM" id="SSF56214">
    <property type="entry name" value="4'-phosphopantetheinyl transferase"/>
    <property type="match status" value="1"/>
</dbReference>
<reference evidence="6" key="1">
    <citation type="submission" date="2019-03" db="EMBL/GenBank/DDBJ databases">
        <title>Snf2 controls pulcherriminic acid biosynthesis and connects pigmentation and antifungal activity of the yeast Metschnikowia pulcherrima.</title>
        <authorList>
            <person name="Gore-Lloyd D."/>
            <person name="Sumann I."/>
            <person name="Brachmann A.O."/>
            <person name="Schneeberger K."/>
            <person name="Ortiz-Merino R.A."/>
            <person name="Moreno-Beltran M."/>
            <person name="Schlaefli M."/>
            <person name="Kirner P."/>
            <person name="Santos Kron A."/>
            <person name="Wolfe K.H."/>
            <person name="Piel J."/>
            <person name="Ahrens C.H."/>
            <person name="Henk D."/>
            <person name="Freimoser F.M."/>
        </authorList>
    </citation>
    <scope>NUCLEOTIDE SEQUENCE [LARGE SCALE GENOMIC DNA]</scope>
    <source>
        <strain evidence="6">APC 1.2</strain>
    </source>
</reference>